<dbReference type="PRINTS" id="PR00344">
    <property type="entry name" value="BCTRLSENSOR"/>
</dbReference>
<dbReference type="InterPro" id="IPR005467">
    <property type="entry name" value="His_kinase_dom"/>
</dbReference>
<comment type="function">
    <text evidence="15">Member of a two-component regulatory system.</text>
</comment>
<dbReference type="InterPro" id="IPR003661">
    <property type="entry name" value="HisK_dim/P_dom"/>
</dbReference>
<dbReference type="SUPFAM" id="SSF55874">
    <property type="entry name" value="ATPase domain of HSP90 chaperone/DNA topoisomerase II/histidine kinase"/>
    <property type="match status" value="1"/>
</dbReference>
<dbReference type="SMART" id="SM00388">
    <property type="entry name" value="HisKA"/>
    <property type="match status" value="1"/>
</dbReference>
<evidence type="ECO:0000256" key="13">
    <source>
        <dbReference type="ARBA" id="ARBA00023012"/>
    </source>
</evidence>
<proteinExistence type="predicted"/>
<evidence type="ECO:0000256" key="8">
    <source>
        <dbReference type="ARBA" id="ARBA00022692"/>
    </source>
</evidence>
<keyword evidence="5 15" id="KW-0997">Cell inner membrane</keyword>
<feature type="transmembrane region" description="Helical" evidence="15">
    <location>
        <begin position="12"/>
        <end position="33"/>
    </location>
</feature>
<keyword evidence="10 15" id="KW-0418">Kinase</keyword>
<evidence type="ECO:0000256" key="4">
    <source>
        <dbReference type="ARBA" id="ARBA00022475"/>
    </source>
</evidence>
<dbReference type="FunFam" id="3.30.565.10:FF:000006">
    <property type="entry name" value="Sensor histidine kinase WalK"/>
    <property type="match status" value="1"/>
</dbReference>
<dbReference type="Gene3D" id="3.30.565.10">
    <property type="entry name" value="Histidine kinase-like ATPase, C-terminal domain"/>
    <property type="match status" value="1"/>
</dbReference>
<reference evidence="16 17" key="1">
    <citation type="submission" date="2016-10" db="EMBL/GenBank/DDBJ databases">
        <title>Genome Sequence of Pseudomonas putida GM4FR.</title>
        <authorList>
            <person name="Poehlein A."/>
            <person name="Wemheuer F."/>
            <person name="Hollensteiner J."/>
            <person name="Wemheuer B."/>
        </authorList>
    </citation>
    <scope>NUCLEOTIDE SEQUENCE [LARGE SCALE GENOMIC DNA]</scope>
    <source>
        <strain evidence="16 17">GM4FR</strain>
    </source>
</reference>
<dbReference type="Pfam" id="PF00672">
    <property type="entry name" value="HAMP"/>
    <property type="match status" value="1"/>
</dbReference>
<keyword evidence="7 15" id="KW-0808">Transferase</keyword>
<keyword evidence="13 15" id="KW-0902">Two-component regulatory system</keyword>
<dbReference type="Pfam" id="PF00512">
    <property type="entry name" value="HisKA"/>
    <property type="match status" value="1"/>
</dbReference>
<evidence type="ECO:0000256" key="5">
    <source>
        <dbReference type="ARBA" id="ARBA00022519"/>
    </source>
</evidence>
<accession>A0A1Q9QZH5</accession>
<evidence type="ECO:0000256" key="15">
    <source>
        <dbReference type="RuleBase" id="RU364088"/>
    </source>
</evidence>
<keyword evidence="8 15" id="KW-0812">Transmembrane</keyword>
<dbReference type="PROSITE" id="PS50109">
    <property type="entry name" value="HIS_KIN"/>
    <property type="match status" value="1"/>
</dbReference>
<protein>
    <recommendedName>
        <fullName evidence="15">Sensor protein</fullName>
        <ecNumber evidence="15">2.7.13.3</ecNumber>
    </recommendedName>
</protein>
<keyword evidence="14 15" id="KW-0472">Membrane</keyword>
<sequence>MRPFSLAAKLGLKVGLMSAGLLLLFATFGYLMVGQALERNARTDLEVKMEGMAHNLSTISDISGVNADAHQLVDLVMGHNNLYVSIFDSTTSRQPLLSIGSKQVNLEVRKFNAGATAQEHEWRDTQGRPLLSTSRVMRLDDGTEVSVYMTMDQSSNEALLDALLTWALMMSPVILLLILAIGWWTVRRGLLPLTKFLKVASKISTESLEHRLPADGMPAELKELADGINIMLARLDDGVQQLSQFSDDLAHELRAPLSNLMGKAQVALTRERSLSEYREVLESCTEELDRMSRMVSDMLFLAQVSHPASMVEFETVSLVDEIQRVCDLFSISAEDGEIQLQISGSDDAVRGNRLMIQRAVSNLLSNAIRYCPRGRTVYVKVHRSANGTTLSVGNPGRGIAKEHHAHLFERFYRVDKSRARSEGGTGLGLAIVQSIMSLHQGSAGVEVTDENFTWFHLNFPQPQLNHSTMSAASIA</sequence>
<dbReference type="InterPro" id="IPR036890">
    <property type="entry name" value="HATPase_C_sf"/>
</dbReference>
<dbReference type="GO" id="GO:0000155">
    <property type="term" value="F:phosphorelay sensor kinase activity"/>
    <property type="evidence" value="ECO:0007669"/>
    <property type="project" value="InterPro"/>
</dbReference>
<dbReference type="SUPFAM" id="SSF47384">
    <property type="entry name" value="Homodimeric domain of signal transducing histidine kinase"/>
    <property type="match status" value="1"/>
</dbReference>
<keyword evidence="11 15" id="KW-0067">ATP-binding</keyword>
<dbReference type="SMART" id="SM00387">
    <property type="entry name" value="HATPase_c"/>
    <property type="match status" value="1"/>
</dbReference>
<evidence type="ECO:0000256" key="14">
    <source>
        <dbReference type="ARBA" id="ARBA00023136"/>
    </source>
</evidence>
<dbReference type="EC" id="2.7.13.3" evidence="15"/>
<dbReference type="AlphaFoldDB" id="A0A0D1PFQ2"/>
<name>A0A0D1PFQ2_PSEPU</name>
<dbReference type="NCBIfam" id="TIGR01386">
    <property type="entry name" value="cztS_silS_copS"/>
    <property type="match status" value="1"/>
</dbReference>
<evidence type="ECO:0000256" key="9">
    <source>
        <dbReference type="ARBA" id="ARBA00022741"/>
    </source>
</evidence>
<dbReference type="InterPro" id="IPR004358">
    <property type="entry name" value="Sig_transdc_His_kin-like_C"/>
</dbReference>
<evidence type="ECO:0000256" key="6">
    <source>
        <dbReference type="ARBA" id="ARBA00022553"/>
    </source>
</evidence>
<dbReference type="InterPro" id="IPR036097">
    <property type="entry name" value="HisK_dim/P_sf"/>
</dbReference>
<dbReference type="RefSeq" id="WP_009394978.1">
    <property type="nucleotide sequence ID" value="NZ_MKZO01000046.1"/>
</dbReference>
<comment type="subcellular location">
    <subcellularLocation>
        <location evidence="3 15">Cell inner membrane</location>
    </subcellularLocation>
    <subcellularLocation>
        <location evidence="2">Membrane</location>
        <topology evidence="2">Multi-pass membrane protein</topology>
    </subcellularLocation>
</comment>
<dbReference type="PANTHER" id="PTHR45436:SF15">
    <property type="entry name" value="SENSOR HISTIDINE KINASE CUSS"/>
    <property type="match status" value="1"/>
</dbReference>
<keyword evidence="12 15" id="KW-1133">Transmembrane helix</keyword>
<evidence type="ECO:0000313" key="17">
    <source>
        <dbReference type="Proteomes" id="UP000186736"/>
    </source>
</evidence>
<keyword evidence="6" id="KW-0597">Phosphoprotein</keyword>
<comment type="catalytic activity">
    <reaction evidence="1 15">
        <text>ATP + protein L-histidine = ADP + protein N-phospho-L-histidine.</text>
        <dbReference type="EC" id="2.7.13.3"/>
    </reaction>
</comment>
<gene>
    <name evidence="16" type="primary">cusS_4</name>
    <name evidence="16" type="ORF">PSEMO_46220</name>
</gene>
<comment type="caution">
    <text evidence="16">The sequence shown here is derived from an EMBL/GenBank/DDBJ whole genome shotgun (WGS) entry which is preliminary data.</text>
</comment>
<dbReference type="CDD" id="cd06225">
    <property type="entry name" value="HAMP"/>
    <property type="match status" value="1"/>
</dbReference>
<dbReference type="CDD" id="cd00082">
    <property type="entry name" value="HisKA"/>
    <property type="match status" value="1"/>
</dbReference>
<dbReference type="Gene3D" id="1.10.287.130">
    <property type="match status" value="1"/>
</dbReference>
<dbReference type="InterPro" id="IPR003660">
    <property type="entry name" value="HAMP_dom"/>
</dbReference>
<dbReference type="GO" id="GO:0005886">
    <property type="term" value="C:plasma membrane"/>
    <property type="evidence" value="ECO:0007669"/>
    <property type="project" value="UniProtKB-SubCell"/>
</dbReference>
<organism evidence="16 17">
    <name type="scientific">Pseudomonas putida</name>
    <name type="common">Arthrobacter siderocapsulatus</name>
    <dbReference type="NCBI Taxonomy" id="303"/>
    <lineage>
        <taxon>Bacteria</taxon>
        <taxon>Pseudomonadati</taxon>
        <taxon>Pseudomonadota</taxon>
        <taxon>Gammaproteobacteria</taxon>
        <taxon>Pseudomonadales</taxon>
        <taxon>Pseudomonadaceae</taxon>
        <taxon>Pseudomonas</taxon>
    </lineage>
</organism>
<dbReference type="Pfam" id="PF02518">
    <property type="entry name" value="HATPase_c"/>
    <property type="match status" value="1"/>
</dbReference>
<dbReference type="EMBL" id="MKZO01000046">
    <property type="protein sequence ID" value="OLS60525.1"/>
    <property type="molecule type" value="Genomic_DNA"/>
</dbReference>
<dbReference type="InterPro" id="IPR050428">
    <property type="entry name" value="TCS_sensor_his_kinase"/>
</dbReference>
<evidence type="ECO:0000256" key="3">
    <source>
        <dbReference type="ARBA" id="ARBA00004533"/>
    </source>
</evidence>
<evidence type="ECO:0000313" key="16">
    <source>
        <dbReference type="EMBL" id="OLS60525.1"/>
    </source>
</evidence>
<evidence type="ECO:0000256" key="10">
    <source>
        <dbReference type="ARBA" id="ARBA00022777"/>
    </source>
</evidence>
<dbReference type="Proteomes" id="UP000186736">
    <property type="component" value="Unassembled WGS sequence"/>
</dbReference>
<dbReference type="SMART" id="SM00304">
    <property type="entry name" value="HAMP"/>
    <property type="match status" value="1"/>
</dbReference>
<dbReference type="InterPro" id="IPR003594">
    <property type="entry name" value="HATPase_dom"/>
</dbReference>
<dbReference type="InterPro" id="IPR006290">
    <property type="entry name" value="CztS_silS_copS"/>
</dbReference>
<dbReference type="GO" id="GO:0005524">
    <property type="term" value="F:ATP binding"/>
    <property type="evidence" value="ECO:0007669"/>
    <property type="project" value="UniProtKB-KW"/>
</dbReference>
<keyword evidence="9 15" id="KW-0547">Nucleotide-binding</keyword>
<dbReference type="PANTHER" id="PTHR45436">
    <property type="entry name" value="SENSOR HISTIDINE KINASE YKOH"/>
    <property type="match status" value="1"/>
</dbReference>
<dbReference type="PROSITE" id="PS50885">
    <property type="entry name" value="HAMP"/>
    <property type="match status" value="1"/>
</dbReference>
<dbReference type="Gene3D" id="6.10.340.10">
    <property type="match status" value="1"/>
</dbReference>
<dbReference type="OrthoDB" id="5561773at2"/>
<dbReference type="CDD" id="cd00075">
    <property type="entry name" value="HATPase"/>
    <property type="match status" value="1"/>
</dbReference>
<keyword evidence="4 15" id="KW-1003">Cell membrane</keyword>
<evidence type="ECO:0000256" key="7">
    <source>
        <dbReference type="ARBA" id="ARBA00022679"/>
    </source>
</evidence>
<evidence type="ECO:0000256" key="12">
    <source>
        <dbReference type="ARBA" id="ARBA00022989"/>
    </source>
</evidence>
<evidence type="ECO:0000256" key="2">
    <source>
        <dbReference type="ARBA" id="ARBA00004141"/>
    </source>
</evidence>
<evidence type="ECO:0000256" key="1">
    <source>
        <dbReference type="ARBA" id="ARBA00000085"/>
    </source>
</evidence>
<feature type="transmembrane region" description="Helical" evidence="15">
    <location>
        <begin position="158"/>
        <end position="184"/>
    </location>
</feature>
<accession>A0A0D1PFQ2</accession>
<evidence type="ECO:0000256" key="11">
    <source>
        <dbReference type="ARBA" id="ARBA00022840"/>
    </source>
</evidence>